<keyword evidence="6" id="KW-0297">G-protein coupled receptor</keyword>
<name>A0AAD9FS18_PAPLA</name>
<evidence type="ECO:0000313" key="12">
    <source>
        <dbReference type="EMBL" id="KAK1925093.1"/>
    </source>
</evidence>
<feature type="transmembrane region" description="Helical" evidence="11">
    <location>
        <begin position="168"/>
        <end position="198"/>
    </location>
</feature>
<dbReference type="EMBL" id="JAODAN010000004">
    <property type="protein sequence ID" value="KAK1925093.1"/>
    <property type="molecule type" value="Genomic_DNA"/>
</dbReference>
<evidence type="ECO:0000256" key="5">
    <source>
        <dbReference type="ARBA" id="ARBA00022989"/>
    </source>
</evidence>
<dbReference type="InterPro" id="IPR001499">
    <property type="entry name" value="GPCR_STE3"/>
</dbReference>
<keyword evidence="13" id="KW-1185">Reference proteome</keyword>
<dbReference type="GO" id="GO:0000750">
    <property type="term" value="P:pheromone-dependent signal transduction involved in conjugation with cellular fusion"/>
    <property type="evidence" value="ECO:0007669"/>
    <property type="project" value="TreeGrafter"/>
</dbReference>
<organism evidence="12 13">
    <name type="scientific">Papiliotrema laurentii</name>
    <name type="common">Cryptococcus laurentii</name>
    <dbReference type="NCBI Taxonomy" id="5418"/>
    <lineage>
        <taxon>Eukaryota</taxon>
        <taxon>Fungi</taxon>
        <taxon>Dikarya</taxon>
        <taxon>Basidiomycota</taxon>
        <taxon>Agaricomycotina</taxon>
        <taxon>Tremellomycetes</taxon>
        <taxon>Tremellales</taxon>
        <taxon>Rhynchogastremaceae</taxon>
        <taxon>Papiliotrema</taxon>
    </lineage>
</organism>
<comment type="caution">
    <text evidence="12">The sequence shown here is derived from an EMBL/GenBank/DDBJ whole genome shotgun (WGS) entry which is preliminary data.</text>
</comment>
<feature type="compositionally biased region" description="Polar residues" evidence="10">
    <location>
        <begin position="338"/>
        <end position="367"/>
    </location>
</feature>
<comment type="subcellular location">
    <subcellularLocation>
        <location evidence="1">Membrane</location>
        <topology evidence="1">Multi-pass membrane protein</topology>
    </subcellularLocation>
</comment>
<evidence type="ECO:0000256" key="11">
    <source>
        <dbReference type="SAM" id="Phobius"/>
    </source>
</evidence>
<dbReference type="PANTHER" id="PTHR28097:SF1">
    <property type="entry name" value="PHEROMONE A FACTOR RECEPTOR"/>
    <property type="match status" value="1"/>
</dbReference>
<feature type="transmembrane region" description="Helical" evidence="11">
    <location>
        <begin position="6"/>
        <end position="25"/>
    </location>
</feature>
<dbReference type="PANTHER" id="PTHR28097">
    <property type="entry name" value="PHEROMONE A FACTOR RECEPTOR"/>
    <property type="match status" value="1"/>
</dbReference>
<evidence type="ECO:0000256" key="9">
    <source>
        <dbReference type="ARBA" id="ARBA00023224"/>
    </source>
</evidence>
<dbReference type="GO" id="GO:0005886">
    <property type="term" value="C:plasma membrane"/>
    <property type="evidence" value="ECO:0007669"/>
    <property type="project" value="TreeGrafter"/>
</dbReference>
<evidence type="ECO:0000256" key="1">
    <source>
        <dbReference type="ARBA" id="ARBA00004141"/>
    </source>
</evidence>
<evidence type="ECO:0000256" key="2">
    <source>
        <dbReference type="ARBA" id="ARBA00011085"/>
    </source>
</evidence>
<dbReference type="PRINTS" id="PR00899">
    <property type="entry name" value="GPCRSTE3"/>
</dbReference>
<evidence type="ECO:0000256" key="3">
    <source>
        <dbReference type="ARBA" id="ARBA00022507"/>
    </source>
</evidence>
<feature type="compositionally biased region" description="Polar residues" evidence="10">
    <location>
        <begin position="390"/>
        <end position="402"/>
    </location>
</feature>
<keyword evidence="8 12" id="KW-0675">Receptor</keyword>
<feature type="transmembrane region" description="Helical" evidence="11">
    <location>
        <begin position="278"/>
        <end position="298"/>
    </location>
</feature>
<proteinExistence type="inferred from homology"/>
<feature type="region of interest" description="Disordered" evidence="10">
    <location>
        <begin position="323"/>
        <end position="406"/>
    </location>
</feature>
<keyword evidence="5 11" id="KW-1133">Transmembrane helix</keyword>
<comment type="similarity">
    <text evidence="2">Belongs to the G-protein coupled receptor 4 family.</text>
</comment>
<keyword evidence="7 11" id="KW-0472">Membrane</keyword>
<sequence length="429" mass="48396">MVFRNAVYLSMSIIAWVAALYPLPWHLRTRNIATLSMIFWMTMLNTVHIINSELPDINPLLTTGTVWVDNTKPVAKVWGDISVNVIVGYNYGLPLAHLVLAKQLESYTSLRPSSPLYDHASRRRHRMFDLIATFFGPVFAILIHLSVMDRRYYILERFGPLPATYWDTWGVIIIAIVPICIAGAVAVYTVMALVNIHLRRQQMLSMIASDASVNKDQFYRLLFLTLAELGTCGIRAIFNLMSFQNGPQPMGHRGPPFHNLSKIEQIQWSQVKPTGRKVINLSYFTVIACSIVFFMCFATSQETKKFYWSLLYRVFPRLPERQDPRSTKLGSLDEGTSGIRSLSNSRGGVPTLSSRGETDLRSPTSPITPHADISLKEMLGSATDSKTHLQKNSKWGDSQKSDTYSEEAADSMYIATYDQSPRAKDRSGI</sequence>
<evidence type="ECO:0000256" key="4">
    <source>
        <dbReference type="ARBA" id="ARBA00022692"/>
    </source>
</evidence>
<dbReference type="GO" id="GO:0004932">
    <property type="term" value="F:mating-type factor pheromone receptor activity"/>
    <property type="evidence" value="ECO:0007669"/>
    <property type="project" value="InterPro"/>
</dbReference>
<evidence type="ECO:0000256" key="6">
    <source>
        <dbReference type="ARBA" id="ARBA00023040"/>
    </source>
</evidence>
<evidence type="ECO:0000256" key="8">
    <source>
        <dbReference type="ARBA" id="ARBA00023170"/>
    </source>
</evidence>
<evidence type="ECO:0000256" key="10">
    <source>
        <dbReference type="SAM" id="MobiDB-lite"/>
    </source>
</evidence>
<accession>A0AAD9FS18</accession>
<keyword evidence="9" id="KW-0807">Transducer</keyword>
<dbReference type="Pfam" id="PF02076">
    <property type="entry name" value="STE3"/>
    <property type="match status" value="1"/>
</dbReference>
<keyword evidence="4 11" id="KW-0812">Transmembrane</keyword>
<reference evidence="12" key="1">
    <citation type="submission" date="2023-02" db="EMBL/GenBank/DDBJ databases">
        <title>Identification and recombinant expression of a fungal hydrolase from Papiliotrema laurentii that hydrolyzes apple cutin and clears colloidal polyester polyurethane.</title>
        <authorList>
            <consortium name="DOE Joint Genome Institute"/>
            <person name="Roman V.A."/>
            <person name="Bojanowski C."/>
            <person name="Crable B.R."/>
            <person name="Wagner D.N."/>
            <person name="Hung C.S."/>
            <person name="Nadeau L.J."/>
            <person name="Schratz L."/>
            <person name="Haridas S."/>
            <person name="Pangilinan J."/>
            <person name="Lipzen A."/>
            <person name="Na H."/>
            <person name="Yan M."/>
            <person name="Ng V."/>
            <person name="Grigoriev I.V."/>
            <person name="Spatafora J.W."/>
            <person name="Barlow D."/>
            <person name="Biffinger J."/>
            <person name="Kelley-Loughnane N."/>
            <person name="Varaljay V.A."/>
            <person name="Crookes-Goodson W.J."/>
        </authorList>
    </citation>
    <scope>NUCLEOTIDE SEQUENCE</scope>
    <source>
        <strain evidence="12">5307AH</strain>
    </source>
</reference>
<keyword evidence="3" id="KW-0589">Pheromone response</keyword>
<dbReference type="Proteomes" id="UP001182556">
    <property type="component" value="Unassembled WGS sequence"/>
</dbReference>
<protein>
    <submittedName>
        <fullName evidence="12">Pheromone receptor 1</fullName>
    </submittedName>
</protein>
<evidence type="ECO:0000313" key="13">
    <source>
        <dbReference type="Proteomes" id="UP001182556"/>
    </source>
</evidence>
<feature type="transmembrane region" description="Helical" evidence="11">
    <location>
        <begin position="127"/>
        <end position="148"/>
    </location>
</feature>
<gene>
    <name evidence="12" type="ORF">DB88DRAFT_510143</name>
</gene>
<evidence type="ECO:0000256" key="7">
    <source>
        <dbReference type="ARBA" id="ARBA00023136"/>
    </source>
</evidence>
<dbReference type="AlphaFoldDB" id="A0AAD9FS18"/>